<dbReference type="Proteomes" id="UP000317369">
    <property type="component" value="Chromosome"/>
</dbReference>
<dbReference type="InterPro" id="IPR000944">
    <property type="entry name" value="Tscrpt_reg_Rrf2"/>
</dbReference>
<dbReference type="InterPro" id="IPR030489">
    <property type="entry name" value="TR_Rrf2-type_CS"/>
</dbReference>
<evidence type="ECO:0000256" key="1">
    <source>
        <dbReference type="SAM" id="MobiDB-lite"/>
    </source>
</evidence>
<dbReference type="EMBL" id="CP036425">
    <property type="protein sequence ID" value="QDU34784.1"/>
    <property type="molecule type" value="Genomic_DNA"/>
</dbReference>
<dbReference type="Pfam" id="PF02082">
    <property type="entry name" value="Rrf2"/>
    <property type="match status" value="1"/>
</dbReference>
<dbReference type="NCBIfam" id="TIGR00738">
    <property type="entry name" value="rrf2_super"/>
    <property type="match status" value="1"/>
</dbReference>
<dbReference type="PANTHER" id="PTHR33221">
    <property type="entry name" value="WINGED HELIX-TURN-HELIX TRANSCRIPTIONAL REGULATOR, RRF2 FAMILY"/>
    <property type="match status" value="1"/>
</dbReference>
<gene>
    <name evidence="2" type="primary">cymR_1</name>
    <name evidence="2" type="ORF">KS4_28590</name>
</gene>
<dbReference type="GO" id="GO:0003700">
    <property type="term" value="F:DNA-binding transcription factor activity"/>
    <property type="evidence" value="ECO:0007669"/>
    <property type="project" value="TreeGrafter"/>
</dbReference>
<proteinExistence type="predicted"/>
<accession>A0A517YX37</accession>
<dbReference type="Gene3D" id="1.10.10.10">
    <property type="entry name" value="Winged helix-like DNA-binding domain superfamily/Winged helix DNA-binding domain"/>
    <property type="match status" value="1"/>
</dbReference>
<dbReference type="KEGG" id="pcor:KS4_28590"/>
<dbReference type="SUPFAM" id="SSF46785">
    <property type="entry name" value="Winged helix' DNA-binding domain"/>
    <property type="match status" value="1"/>
</dbReference>
<sequence length="174" mass="19418">MIYSNACAYAIRAMTRLAMLRPDGYVLLDELCEGSDLPRHFVAKIFQDLVRKGLLTSAKGRGGGFALARRPHEIRLLDIMEVVDGTRGLEKCVVGMAECNSEQPCPLHDKWAPIRDELNEFLEGTTLDQMSETLLRKLEMLGTPVPSLTRESKPFKRDENEAASSADTPSEPMH</sequence>
<feature type="region of interest" description="Disordered" evidence="1">
    <location>
        <begin position="145"/>
        <end position="174"/>
    </location>
</feature>
<feature type="compositionally biased region" description="Basic and acidic residues" evidence="1">
    <location>
        <begin position="150"/>
        <end position="160"/>
    </location>
</feature>
<dbReference type="InterPro" id="IPR036388">
    <property type="entry name" value="WH-like_DNA-bd_sf"/>
</dbReference>
<organism evidence="2 3">
    <name type="scientific">Poriferisphaera corsica</name>
    <dbReference type="NCBI Taxonomy" id="2528020"/>
    <lineage>
        <taxon>Bacteria</taxon>
        <taxon>Pseudomonadati</taxon>
        <taxon>Planctomycetota</taxon>
        <taxon>Phycisphaerae</taxon>
        <taxon>Phycisphaerales</taxon>
        <taxon>Phycisphaeraceae</taxon>
        <taxon>Poriferisphaera</taxon>
    </lineage>
</organism>
<dbReference type="InterPro" id="IPR036390">
    <property type="entry name" value="WH_DNA-bd_sf"/>
</dbReference>
<name>A0A517YX37_9BACT</name>
<dbReference type="PROSITE" id="PS51197">
    <property type="entry name" value="HTH_RRF2_2"/>
    <property type="match status" value="1"/>
</dbReference>
<keyword evidence="3" id="KW-1185">Reference proteome</keyword>
<dbReference type="PROSITE" id="PS01332">
    <property type="entry name" value="HTH_RRF2_1"/>
    <property type="match status" value="1"/>
</dbReference>
<dbReference type="AlphaFoldDB" id="A0A517YX37"/>
<protein>
    <submittedName>
        <fullName evidence="2">HTH-type transcriptional regulator CymR</fullName>
    </submittedName>
</protein>
<dbReference type="GO" id="GO:0005829">
    <property type="term" value="C:cytosol"/>
    <property type="evidence" value="ECO:0007669"/>
    <property type="project" value="TreeGrafter"/>
</dbReference>
<evidence type="ECO:0000313" key="3">
    <source>
        <dbReference type="Proteomes" id="UP000317369"/>
    </source>
</evidence>
<dbReference type="PANTHER" id="PTHR33221:SF14">
    <property type="entry name" value="HTH-TYPE TRANSCRIPTIONAL REGULATOR AQ_268-RELATED"/>
    <property type="match status" value="1"/>
</dbReference>
<evidence type="ECO:0000313" key="2">
    <source>
        <dbReference type="EMBL" id="QDU34784.1"/>
    </source>
</evidence>
<reference evidence="2 3" key="1">
    <citation type="submission" date="2019-02" db="EMBL/GenBank/DDBJ databases">
        <title>Deep-cultivation of Planctomycetes and their phenomic and genomic characterization uncovers novel biology.</title>
        <authorList>
            <person name="Wiegand S."/>
            <person name="Jogler M."/>
            <person name="Boedeker C."/>
            <person name="Pinto D."/>
            <person name="Vollmers J."/>
            <person name="Rivas-Marin E."/>
            <person name="Kohn T."/>
            <person name="Peeters S.H."/>
            <person name="Heuer A."/>
            <person name="Rast P."/>
            <person name="Oberbeckmann S."/>
            <person name="Bunk B."/>
            <person name="Jeske O."/>
            <person name="Meyerdierks A."/>
            <person name="Storesund J.E."/>
            <person name="Kallscheuer N."/>
            <person name="Luecker S."/>
            <person name="Lage O.M."/>
            <person name="Pohl T."/>
            <person name="Merkel B.J."/>
            <person name="Hornburger P."/>
            <person name="Mueller R.-W."/>
            <person name="Bruemmer F."/>
            <person name="Labrenz M."/>
            <person name="Spormann A.M."/>
            <person name="Op den Camp H."/>
            <person name="Overmann J."/>
            <person name="Amann R."/>
            <person name="Jetten M.S.M."/>
            <person name="Mascher T."/>
            <person name="Medema M.H."/>
            <person name="Devos D.P."/>
            <person name="Kaster A.-K."/>
            <person name="Ovreas L."/>
            <person name="Rohde M."/>
            <person name="Galperin M.Y."/>
            <person name="Jogler C."/>
        </authorList>
    </citation>
    <scope>NUCLEOTIDE SEQUENCE [LARGE SCALE GENOMIC DNA]</scope>
    <source>
        <strain evidence="2 3">KS4</strain>
    </source>
</reference>